<dbReference type="EMBL" id="CP024988">
    <property type="protein sequence ID" value="AWT27107.1"/>
    <property type="molecule type" value="Genomic_DNA"/>
</dbReference>
<dbReference type="InterPro" id="IPR050109">
    <property type="entry name" value="HTH-type_TetR-like_transc_reg"/>
</dbReference>
<dbReference type="InterPro" id="IPR009057">
    <property type="entry name" value="Homeodomain-like_sf"/>
</dbReference>
<evidence type="ECO:0000256" key="1">
    <source>
        <dbReference type="ARBA" id="ARBA00022491"/>
    </source>
</evidence>
<keyword evidence="4" id="KW-0804">Transcription</keyword>
<keyword evidence="1" id="KW-0678">Repressor</keyword>
<evidence type="ECO:0000256" key="6">
    <source>
        <dbReference type="SAM" id="MobiDB-lite"/>
    </source>
</evidence>
<feature type="region of interest" description="Disordered" evidence="6">
    <location>
        <begin position="82"/>
        <end position="103"/>
    </location>
</feature>
<protein>
    <submittedName>
        <fullName evidence="8">Nucleoid occlusion factor SlmA</fullName>
    </submittedName>
</protein>
<dbReference type="Pfam" id="PF13977">
    <property type="entry name" value="TetR_C_6"/>
    <property type="match status" value="1"/>
</dbReference>
<dbReference type="Pfam" id="PF00440">
    <property type="entry name" value="TetR_N"/>
    <property type="match status" value="1"/>
</dbReference>
<evidence type="ECO:0000313" key="8">
    <source>
        <dbReference type="EMBL" id="AWT27107.1"/>
    </source>
</evidence>
<evidence type="ECO:0000256" key="2">
    <source>
        <dbReference type="ARBA" id="ARBA00023015"/>
    </source>
</evidence>
<dbReference type="GO" id="GO:0003700">
    <property type="term" value="F:DNA-binding transcription factor activity"/>
    <property type="evidence" value="ECO:0007669"/>
    <property type="project" value="TreeGrafter"/>
</dbReference>
<dbReference type="STRING" id="1737425.GCA_900049755_01513"/>
<dbReference type="OrthoDB" id="9816296at2"/>
<dbReference type="PROSITE" id="PS50977">
    <property type="entry name" value="HTH_TETR_2"/>
    <property type="match status" value="1"/>
</dbReference>
<dbReference type="PANTHER" id="PTHR30055">
    <property type="entry name" value="HTH-TYPE TRANSCRIPTIONAL REGULATOR RUTR"/>
    <property type="match status" value="1"/>
</dbReference>
<dbReference type="KEGG" id="cpre:Csp1_23570"/>
<dbReference type="InterPro" id="IPR001647">
    <property type="entry name" value="HTH_TetR"/>
</dbReference>
<name>A0A2Z3YYE0_9CORY</name>
<dbReference type="Gene3D" id="1.10.357.10">
    <property type="entry name" value="Tetracycline Repressor, domain 2"/>
    <property type="match status" value="2"/>
</dbReference>
<accession>A0A2Z3YYE0</accession>
<proteinExistence type="predicted"/>
<dbReference type="SUPFAM" id="SSF46689">
    <property type="entry name" value="Homeodomain-like"/>
    <property type="match status" value="1"/>
</dbReference>
<feature type="domain" description="HTH tetR-type" evidence="7">
    <location>
        <begin position="15"/>
        <end position="75"/>
    </location>
</feature>
<evidence type="ECO:0000256" key="3">
    <source>
        <dbReference type="ARBA" id="ARBA00023125"/>
    </source>
</evidence>
<evidence type="ECO:0000259" key="7">
    <source>
        <dbReference type="PROSITE" id="PS50977"/>
    </source>
</evidence>
<keyword evidence="9" id="KW-1185">Reference proteome</keyword>
<dbReference type="InterPro" id="IPR039538">
    <property type="entry name" value="BetI_C"/>
</dbReference>
<evidence type="ECO:0000256" key="4">
    <source>
        <dbReference type="ARBA" id="ARBA00023163"/>
    </source>
</evidence>
<dbReference type="AlphaFoldDB" id="A0A2Z3YYE0"/>
<keyword evidence="3 5" id="KW-0238">DNA-binding</keyword>
<dbReference type="PRINTS" id="PR00455">
    <property type="entry name" value="HTHTETR"/>
</dbReference>
<dbReference type="GO" id="GO:0000976">
    <property type="term" value="F:transcription cis-regulatory region binding"/>
    <property type="evidence" value="ECO:0007669"/>
    <property type="project" value="TreeGrafter"/>
</dbReference>
<sequence>MVGRYSGPMSRKSATERRADALTAARRLIVEQGIEAASVRNVAAAAGMSAGSLRHIFPSHEDLFVALLEDAETTVGSRIGELIDRSRGGEDTDDVPADGSGCTPADRRRALALELLLQVEPVGGGDAGGRPTPAGGGTRSDLLAQLAVLTANPGNTRLAEVRRRTGQALDGLCLHVVRELLADTSADPAAVDVQATALELRLILDGTALRVLENSDFGEEQVRKFLAHTLDRLIPPS</sequence>
<dbReference type="Proteomes" id="UP000247696">
    <property type="component" value="Chromosome"/>
</dbReference>
<dbReference type="PANTHER" id="PTHR30055:SF234">
    <property type="entry name" value="HTH-TYPE TRANSCRIPTIONAL REGULATOR BETI"/>
    <property type="match status" value="1"/>
</dbReference>
<evidence type="ECO:0000256" key="5">
    <source>
        <dbReference type="PROSITE-ProRule" id="PRU00335"/>
    </source>
</evidence>
<evidence type="ECO:0000313" key="9">
    <source>
        <dbReference type="Proteomes" id="UP000247696"/>
    </source>
</evidence>
<reference evidence="9" key="1">
    <citation type="submission" date="2017-11" db="EMBL/GenBank/DDBJ databases">
        <title>Otitis media/interna in a cat caused by the recently described species Corynebacterium provencense.</title>
        <authorList>
            <person name="Kittl S."/>
            <person name="Brodard I."/>
            <person name="Rychener L."/>
            <person name="Jores J."/>
            <person name="Roosje P."/>
            <person name="Gobeli Brawand S."/>
        </authorList>
    </citation>
    <scope>NUCLEOTIDE SEQUENCE [LARGE SCALE GENOMIC DNA]</scope>
    <source>
        <strain evidence="9">17KM38</strain>
    </source>
</reference>
<organism evidence="8 9">
    <name type="scientific">Corynebacterium provencense</name>
    <dbReference type="NCBI Taxonomy" id="1737425"/>
    <lineage>
        <taxon>Bacteria</taxon>
        <taxon>Bacillati</taxon>
        <taxon>Actinomycetota</taxon>
        <taxon>Actinomycetes</taxon>
        <taxon>Mycobacteriales</taxon>
        <taxon>Corynebacteriaceae</taxon>
        <taxon>Corynebacterium</taxon>
    </lineage>
</organism>
<gene>
    <name evidence="8" type="primary">slmA</name>
    <name evidence="8" type="ORF">Csp1_23570</name>
</gene>
<feature type="DNA-binding region" description="H-T-H motif" evidence="5">
    <location>
        <begin position="38"/>
        <end position="57"/>
    </location>
</feature>
<keyword evidence="2" id="KW-0805">Transcription regulation</keyword>